<dbReference type="Pfam" id="PF00528">
    <property type="entry name" value="BPD_transp_1"/>
    <property type="match status" value="1"/>
</dbReference>
<keyword evidence="10" id="KW-1185">Reference proteome</keyword>
<dbReference type="GO" id="GO:0005886">
    <property type="term" value="C:plasma membrane"/>
    <property type="evidence" value="ECO:0007669"/>
    <property type="project" value="UniProtKB-SubCell"/>
</dbReference>
<reference evidence="9 10" key="1">
    <citation type="submission" date="2018-11" db="EMBL/GenBank/DDBJ databases">
        <title>Taxonoimc description of Halomarina strain SPP-AMP-1.</title>
        <authorList>
            <person name="Pal Y."/>
            <person name="Srinivasana K."/>
            <person name="Verma A."/>
            <person name="Kumar P."/>
        </authorList>
    </citation>
    <scope>NUCLEOTIDE SEQUENCE [LARGE SCALE GENOMIC DNA]</scope>
    <source>
        <strain evidence="9 10">SPP-AMP-1</strain>
    </source>
</reference>
<comment type="subcellular location">
    <subcellularLocation>
        <location evidence="1 7">Cell membrane</location>
        <topology evidence="1 7">Multi-pass membrane protein</topology>
    </subcellularLocation>
</comment>
<accession>A0A3P3R2T5</accession>
<dbReference type="Proteomes" id="UP000282322">
    <property type="component" value="Unassembled WGS sequence"/>
</dbReference>
<dbReference type="OrthoDB" id="195548at2157"/>
<feature type="transmembrane region" description="Helical" evidence="7">
    <location>
        <begin position="194"/>
        <end position="215"/>
    </location>
</feature>
<dbReference type="CDD" id="cd06261">
    <property type="entry name" value="TM_PBP2"/>
    <property type="match status" value="1"/>
</dbReference>
<dbReference type="RefSeq" id="WP_124957020.1">
    <property type="nucleotide sequence ID" value="NZ_RRCH01000049.1"/>
</dbReference>
<comment type="similarity">
    <text evidence="7">Belongs to the binding-protein-dependent transport system permease family.</text>
</comment>
<evidence type="ECO:0000313" key="10">
    <source>
        <dbReference type="Proteomes" id="UP000282322"/>
    </source>
</evidence>
<evidence type="ECO:0000256" key="5">
    <source>
        <dbReference type="ARBA" id="ARBA00022989"/>
    </source>
</evidence>
<feature type="transmembrane region" description="Helical" evidence="7">
    <location>
        <begin position="106"/>
        <end position="132"/>
    </location>
</feature>
<sequence length="326" mass="35556">MSTEPTSPDAASETGRRSGPIASLLQWIEGLSEPQFAYLLLGPVFLILSFVAFWPLASTFEMSLHANSLTEPLGEFVGLDQYVRILTGEKVLIRPLFDLDYPLQSAIVVTFLFTVVTVVFETIIGFGQALVLDRSFRGRRFVRVAIILPWAVPIVIQGMIFYLMFDPSVGFASQPLQQLGILADQPLNDSASSLLIVIVADIWKTSAFMALLILAGLQSVDRDLYDVAKVAGASRWQRFRQVTLPLILPAVLVAVLFRTIGAMRVYGLVVASDAGCSTVPTLSCLVVETLLSTNQYATAAAVAFITAVIIGVFVSIYIVRYAQEVV</sequence>
<keyword evidence="6 7" id="KW-0472">Membrane</keyword>
<organism evidence="9 10">
    <name type="scientific">Halocatena pleomorpha</name>
    <dbReference type="NCBI Taxonomy" id="1785090"/>
    <lineage>
        <taxon>Archaea</taxon>
        <taxon>Methanobacteriati</taxon>
        <taxon>Methanobacteriota</taxon>
        <taxon>Stenosarchaea group</taxon>
        <taxon>Halobacteria</taxon>
        <taxon>Halobacteriales</taxon>
        <taxon>Natronomonadaceae</taxon>
        <taxon>Halocatena</taxon>
    </lineage>
</organism>
<dbReference type="PANTHER" id="PTHR43005">
    <property type="entry name" value="BLR7065 PROTEIN"/>
    <property type="match status" value="1"/>
</dbReference>
<keyword evidence="2 7" id="KW-0813">Transport</keyword>
<evidence type="ECO:0000256" key="6">
    <source>
        <dbReference type="ARBA" id="ARBA00023136"/>
    </source>
</evidence>
<dbReference type="AlphaFoldDB" id="A0A3P3R2T5"/>
<comment type="caution">
    <text evidence="9">The sequence shown here is derived from an EMBL/GenBank/DDBJ whole genome shotgun (WGS) entry which is preliminary data.</text>
</comment>
<name>A0A3P3R2T5_9EURY</name>
<evidence type="ECO:0000313" key="9">
    <source>
        <dbReference type="EMBL" id="RRJ27675.1"/>
    </source>
</evidence>
<dbReference type="PANTHER" id="PTHR43005:SF1">
    <property type="entry name" value="SPERMIDINE_PUTRESCINE TRANSPORT SYSTEM PERMEASE PROTEIN"/>
    <property type="match status" value="1"/>
</dbReference>
<gene>
    <name evidence="9" type="ORF">EIK79_17410</name>
</gene>
<feature type="transmembrane region" description="Helical" evidence="7">
    <location>
        <begin position="144"/>
        <end position="165"/>
    </location>
</feature>
<dbReference type="SUPFAM" id="SSF161098">
    <property type="entry name" value="MetI-like"/>
    <property type="match status" value="1"/>
</dbReference>
<keyword evidence="4 7" id="KW-0812">Transmembrane</keyword>
<keyword evidence="3" id="KW-1003">Cell membrane</keyword>
<dbReference type="GO" id="GO:0055085">
    <property type="term" value="P:transmembrane transport"/>
    <property type="evidence" value="ECO:0007669"/>
    <property type="project" value="InterPro"/>
</dbReference>
<dbReference type="InterPro" id="IPR000515">
    <property type="entry name" value="MetI-like"/>
</dbReference>
<dbReference type="InterPro" id="IPR035906">
    <property type="entry name" value="MetI-like_sf"/>
</dbReference>
<evidence type="ECO:0000256" key="3">
    <source>
        <dbReference type="ARBA" id="ARBA00022475"/>
    </source>
</evidence>
<evidence type="ECO:0000256" key="2">
    <source>
        <dbReference type="ARBA" id="ARBA00022448"/>
    </source>
</evidence>
<evidence type="ECO:0000256" key="4">
    <source>
        <dbReference type="ARBA" id="ARBA00022692"/>
    </source>
</evidence>
<feature type="transmembrane region" description="Helical" evidence="7">
    <location>
        <begin position="242"/>
        <end position="260"/>
    </location>
</feature>
<feature type="transmembrane region" description="Helical" evidence="7">
    <location>
        <begin position="36"/>
        <end position="57"/>
    </location>
</feature>
<keyword evidence="5 7" id="KW-1133">Transmembrane helix</keyword>
<evidence type="ECO:0000259" key="8">
    <source>
        <dbReference type="PROSITE" id="PS50928"/>
    </source>
</evidence>
<proteinExistence type="inferred from homology"/>
<dbReference type="EMBL" id="RRCH01000049">
    <property type="protein sequence ID" value="RRJ27675.1"/>
    <property type="molecule type" value="Genomic_DNA"/>
</dbReference>
<protein>
    <submittedName>
        <fullName evidence="9">Sugar ABC transporter permease</fullName>
    </submittedName>
</protein>
<feature type="domain" description="ABC transmembrane type-1" evidence="8">
    <location>
        <begin position="107"/>
        <end position="317"/>
    </location>
</feature>
<evidence type="ECO:0000256" key="1">
    <source>
        <dbReference type="ARBA" id="ARBA00004651"/>
    </source>
</evidence>
<dbReference type="PROSITE" id="PS50928">
    <property type="entry name" value="ABC_TM1"/>
    <property type="match status" value="1"/>
</dbReference>
<evidence type="ECO:0000256" key="7">
    <source>
        <dbReference type="RuleBase" id="RU363032"/>
    </source>
</evidence>
<dbReference type="Gene3D" id="1.10.3720.10">
    <property type="entry name" value="MetI-like"/>
    <property type="match status" value="1"/>
</dbReference>
<feature type="transmembrane region" description="Helical" evidence="7">
    <location>
        <begin position="296"/>
        <end position="319"/>
    </location>
</feature>